<keyword evidence="3 6" id="KW-0732">Signal</keyword>
<sequence length="349" mass="40096">MKKIFKLFLMCILSIFAVSCSGEKEAENELNIYTWIYFVPDEVIENFEKETGIKVNISYYDTNDTLMAKLLSGTTQYDIVSPSTDFVPIMVEAGMLEKFDKSKLTETFKNLDTEGLNLYEYAKVYDDGLNYSLPYGFFATGITVNKEKVGNIPYNLDIFLNSDFKGAMTMLDDGREVIGMMLQHFGYSSDSSNDNELNKVKEELIKYKKNLAKFDSTTFGKGLAAGEFIVSHGYPDVFYETEAYEQDKFVYILPKGAMMYIDNMSITKNSKHKDNAYKFLEYLYKPENYKYVFENFRQIPVVKGVYELTDTKPIASAKDIMENAKLPRALSDEAKEKQEKIFNEVKLAK</sequence>
<dbReference type="Gene3D" id="3.40.190.10">
    <property type="entry name" value="Periplasmic binding protein-like II"/>
    <property type="match status" value="2"/>
</dbReference>
<dbReference type="AlphaFoldDB" id="A0A6I8M6U8"/>
<dbReference type="Pfam" id="PF13416">
    <property type="entry name" value="SBP_bac_8"/>
    <property type="match status" value="1"/>
</dbReference>
<evidence type="ECO:0000313" key="8">
    <source>
        <dbReference type="Proteomes" id="UP000419017"/>
    </source>
</evidence>
<protein>
    <submittedName>
        <fullName evidence="7">Spermidine-binding periplasmic protein SpuE</fullName>
    </submittedName>
</protein>
<dbReference type="Proteomes" id="UP000419017">
    <property type="component" value="Unassembled WGS sequence"/>
</dbReference>
<dbReference type="InterPro" id="IPR001188">
    <property type="entry name" value="Sperm_putr-bd"/>
</dbReference>
<evidence type="ECO:0000256" key="4">
    <source>
        <dbReference type="ARBA" id="ARBA00022764"/>
    </source>
</evidence>
<gene>
    <name evidence="7" type="ORF">OMES3154_00397</name>
</gene>
<dbReference type="PANTHER" id="PTHR30222:SF17">
    <property type="entry name" value="SPERMIDINE_PUTRESCINE-BINDING PERIPLASMIC PROTEIN"/>
    <property type="match status" value="1"/>
</dbReference>
<proteinExistence type="predicted"/>
<evidence type="ECO:0000256" key="2">
    <source>
        <dbReference type="ARBA" id="ARBA00022448"/>
    </source>
</evidence>
<evidence type="ECO:0000256" key="3">
    <source>
        <dbReference type="ARBA" id="ARBA00022729"/>
    </source>
</evidence>
<dbReference type="EMBL" id="CABWIB010000001">
    <property type="protein sequence ID" value="VWL85115.1"/>
    <property type="molecule type" value="Genomic_DNA"/>
</dbReference>
<keyword evidence="8" id="KW-1185">Reference proteome</keyword>
<dbReference type="RefSeq" id="WP_231679248.1">
    <property type="nucleotide sequence ID" value="NZ_CABWIB010000001.1"/>
</dbReference>
<organism evidence="7 8">
    <name type="scientific">Oceanivirga miroungae</name>
    <dbReference type="NCBI Taxonomy" id="1130046"/>
    <lineage>
        <taxon>Bacteria</taxon>
        <taxon>Fusobacteriati</taxon>
        <taxon>Fusobacteriota</taxon>
        <taxon>Fusobacteriia</taxon>
        <taxon>Fusobacteriales</taxon>
        <taxon>Leptotrichiaceae</taxon>
        <taxon>Oceanivirga</taxon>
    </lineage>
</organism>
<keyword evidence="4" id="KW-0574">Periplasm</keyword>
<name>A0A6I8M6U8_9FUSO</name>
<feature type="binding site" evidence="5">
    <location>
        <begin position="173"/>
        <end position="176"/>
    </location>
    <ligand>
        <name>spermidine</name>
        <dbReference type="ChEBI" id="CHEBI:57834"/>
    </ligand>
</feature>
<feature type="chain" id="PRO_5026280065" evidence="6">
    <location>
        <begin position="27"/>
        <end position="349"/>
    </location>
</feature>
<dbReference type="PIRSF" id="PIRSF019574">
    <property type="entry name" value="Periplasmic_polyamine_BP"/>
    <property type="match status" value="1"/>
</dbReference>
<dbReference type="PROSITE" id="PS51257">
    <property type="entry name" value="PROKAR_LIPOPROTEIN"/>
    <property type="match status" value="1"/>
</dbReference>
<dbReference type="PANTHER" id="PTHR30222">
    <property type="entry name" value="SPERMIDINE/PUTRESCINE-BINDING PERIPLASMIC PROTEIN"/>
    <property type="match status" value="1"/>
</dbReference>
<accession>A0A6I8M6U8</accession>
<evidence type="ECO:0000256" key="1">
    <source>
        <dbReference type="ARBA" id="ARBA00004418"/>
    </source>
</evidence>
<dbReference type="PRINTS" id="PR00909">
    <property type="entry name" value="SPERMDNBNDNG"/>
</dbReference>
<dbReference type="SUPFAM" id="SSF53850">
    <property type="entry name" value="Periplasmic binding protein-like II"/>
    <property type="match status" value="1"/>
</dbReference>
<dbReference type="GO" id="GO:0015846">
    <property type="term" value="P:polyamine transport"/>
    <property type="evidence" value="ECO:0007669"/>
    <property type="project" value="InterPro"/>
</dbReference>
<evidence type="ECO:0000256" key="6">
    <source>
        <dbReference type="SAM" id="SignalP"/>
    </source>
</evidence>
<keyword evidence="2" id="KW-0813">Transport</keyword>
<dbReference type="GO" id="GO:0042597">
    <property type="term" value="C:periplasmic space"/>
    <property type="evidence" value="ECO:0007669"/>
    <property type="project" value="UniProtKB-SubCell"/>
</dbReference>
<evidence type="ECO:0000313" key="7">
    <source>
        <dbReference type="EMBL" id="VWL85115.1"/>
    </source>
</evidence>
<dbReference type="GO" id="GO:0019808">
    <property type="term" value="F:polyamine binding"/>
    <property type="evidence" value="ECO:0007669"/>
    <property type="project" value="InterPro"/>
</dbReference>
<dbReference type="InterPro" id="IPR006059">
    <property type="entry name" value="SBP"/>
</dbReference>
<feature type="signal peptide" evidence="6">
    <location>
        <begin position="1"/>
        <end position="26"/>
    </location>
</feature>
<evidence type="ECO:0000256" key="5">
    <source>
        <dbReference type="PIRSR" id="PIRSR019574-1"/>
    </source>
</evidence>
<reference evidence="7 8" key="1">
    <citation type="submission" date="2019-10" db="EMBL/GenBank/DDBJ databases">
        <authorList>
            <person name="Blom J."/>
        </authorList>
    </citation>
    <scope>NUCLEOTIDE SEQUENCE [LARGE SCALE GENOMIC DNA]</scope>
    <source>
        <strain evidence="7 8">ES3154-GLU</strain>
    </source>
</reference>
<comment type="subcellular location">
    <subcellularLocation>
        <location evidence="1">Periplasm</location>
    </subcellularLocation>
</comment>